<keyword evidence="2" id="KW-1185">Reference proteome</keyword>
<evidence type="ECO:0000313" key="1">
    <source>
        <dbReference type="EMBL" id="GAX14379.1"/>
    </source>
</evidence>
<dbReference type="AlphaFoldDB" id="A0A1Z5JK65"/>
<dbReference type="Proteomes" id="UP000198406">
    <property type="component" value="Unassembled WGS sequence"/>
</dbReference>
<protein>
    <submittedName>
        <fullName evidence="1">Uncharacterized protein</fullName>
    </submittedName>
</protein>
<comment type="caution">
    <text evidence="1">The sequence shown here is derived from an EMBL/GenBank/DDBJ whole genome shotgun (WGS) entry which is preliminary data.</text>
</comment>
<name>A0A1Z5JK65_FISSO</name>
<accession>A0A1Z5JK65</accession>
<reference evidence="1 2" key="1">
    <citation type="journal article" date="2015" name="Plant Cell">
        <title>Oil accumulation by the oleaginous diatom Fistulifera solaris as revealed by the genome and transcriptome.</title>
        <authorList>
            <person name="Tanaka T."/>
            <person name="Maeda Y."/>
            <person name="Veluchamy A."/>
            <person name="Tanaka M."/>
            <person name="Abida H."/>
            <person name="Marechal E."/>
            <person name="Bowler C."/>
            <person name="Muto M."/>
            <person name="Sunaga Y."/>
            <person name="Tanaka M."/>
            <person name="Yoshino T."/>
            <person name="Taniguchi T."/>
            <person name="Fukuda Y."/>
            <person name="Nemoto M."/>
            <person name="Matsumoto M."/>
            <person name="Wong P.S."/>
            <person name="Aburatani S."/>
            <person name="Fujibuchi W."/>
        </authorList>
    </citation>
    <scope>NUCLEOTIDE SEQUENCE [LARGE SCALE GENOMIC DNA]</scope>
    <source>
        <strain evidence="1 2">JPCC DA0580</strain>
    </source>
</reference>
<dbReference type="OrthoDB" id="56919at2759"/>
<dbReference type="EMBL" id="BDSP01000080">
    <property type="protein sequence ID" value="GAX14379.1"/>
    <property type="molecule type" value="Genomic_DNA"/>
</dbReference>
<evidence type="ECO:0000313" key="2">
    <source>
        <dbReference type="Proteomes" id="UP000198406"/>
    </source>
</evidence>
<organism evidence="1 2">
    <name type="scientific">Fistulifera solaris</name>
    <name type="common">Oleaginous diatom</name>
    <dbReference type="NCBI Taxonomy" id="1519565"/>
    <lineage>
        <taxon>Eukaryota</taxon>
        <taxon>Sar</taxon>
        <taxon>Stramenopiles</taxon>
        <taxon>Ochrophyta</taxon>
        <taxon>Bacillariophyta</taxon>
        <taxon>Bacillariophyceae</taxon>
        <taxon>Bacillariophycidae</taxon>
        <taxon>Naviculales</taxon>
        <taxon>Naviculaceae</taxon>
        <taxon>Fistulifera</taxon>
    </lineage>
</organism>
<proteinExistence type="predicted"/>
<dbReference type="InParanoid" id="A0A1Z5JK65"/>
<sequence>MTNIEWYKVIHKYNYKTVKHKTCAWIALRFLHIAKQNSELQNRWLPVQTCYEAVEKDEYPDGQQAQKDADRYNLENFVRSISTMHKDTKHNFDGDHNGVLIYRDRANKHYYYVTEPGTKVERPKQGCTLVDGQLVLLSPKRAKAAESPPKEAPTFIATAKKPLPKRGRKRKTVVPVVEENLPPKRSELLLMQSPWDSSEYKKLFKPRENETVRECLIRRIADLAHVNRGEKNWIDIVENHDKDGLCTPDFVFHLRHKCTLLAMAYKHALKLMGTGPSFRDCCTKAAEEYCSTGYNGIVAGSSVARLNAAFRENENFPGLQPKKARPSAAADVAANVEENPYVSDLEL</sequence>
<gene>
    <name evidence="1" type="ORF">FisN_11Hu163</name>
</gene>